<dbReference type="EMBL" id="CATOUU010000009">
    <property type="protein sequence ID" value="CAI9912933.1"/>
    <property type="molecule type" value="Genomic_DNA"/>
</dbReference>
<evidence type="ECO:0000256" key="2">
    <source>
        <dbReference type="ARBA" id="ARBA00022737"/>
    </source>
</evidence>
<dbReference type="EMBL" id="CAXDID020000749">
    <property type="protein sequence ID" value="CAL6112886.1"/>
    <property type="molecule type" value="Genomic_DNA"/>
</dbReference>
<dbReference type="Proteomes" id="UP001642409">
    <property type="component" value="Unassembled WGS sequence"/>
</dbReference>
<dbReference type="InterPro" id="IPR032675">
    <property type="entry name" value="LRR_dom_sf"/>
</dbReference>
<organism evidence="3">
    <name type="scientific">Hexamita inflata</name>
    <dbReference type="NCBI Taxonomy" id="28002"/>
    <lineage>
        <taxon>Eukaryota</taxon>
        <taxon>Metamonada</taxon>
        <taxon>Diplomonadida</taxon>
        <taxon>Hexamitidae</taxon>
        <taxon>Hexamitinae</taxon>
        <taxon>Hexamita</taxon>
    </lineage>
</organism>
<reference evidence="3" key="1">
    <citation type="submission" date="2023-06" db="EMBL/GenBank/DDBJ databases">
        <authorList>
            <person name="Kurt Z."/>
        </authorList>
    </citation>
    <scope>NUCLEOTIDE SEQUENCE</scope>
</reference>
<evidence type="ECO:0000313" key="5">
    <source>
        <dbReference type="Proteomes" id="UP001642409"/>
    </source>
</evidence>
<comment type="caution">
    <text evidence="3">The sequence shown here is derived from an EMBL/GenBank/DDBJ whole genome shotgun (WGS) entry which is preliminary data.</text>
</comment>
<name>A0AA86N525_9EUKA</name>
<dbReference type="SUPFAM" id="SSF52058">
    <property type="entry name" value="L domain-like"/>
    <property type="match status" value="1"/>
</dbReference>
<dbReference type="PANTHER" id="PTHR46652">
    <property type="entry name" value="LEUCINE-RICH REPEAT AND IQ DOMAIN-CONTAINING PROTEIN 1-RELATED"/>
    <property type="match status" value="1"/>
</dbReference>
<reference evidence="4 5" key="2">
    <citation type="submission" date="2024-07" db="EMBL/GenBank/DDBJ databases">
        <authorList>
            <person name="Akdeniz Z."/>
        </authorList>
    </citation>
    <scope>NUCLEOTIDE SEQUENCE [LARGE SCALE GENOMIC DNA]</scope>
</reference>
<dbReference type="PANTHER" id="PTHR46652:SF3">
    <property type="entry name" value="LEUCINE-RICH REPEAT-CONTAINING PROTEIN 9"/>
    <property type="match status" value="1"/>
</dbReference>
<proteinExistence type="predicted"/>
<keyword evidence="1" id="KW-0433">Leucine-rich repeat</keyword>
<sequence length="243" mass="27301">MLPQDIYDIAKQKYLKSLNTTKPPQDEELCRNMTVVMLQNSKITDVPDLSIFQTAQKVYLQNNLISSVAVQQHNTVEDLDLSHNQLSMIPQIGGNNTLTFNLSHNLLNNCSLSNYLPNLCLLNISNQPGDVFADDFGLNLATNAPRLEILICDQTNCTDLSFMKECKSLRQLSCKQNMIDQIEDVVQYLPQTVVSLNLAGNNVVKKRGFLEMVCSVCRGMLVLNDKKLSTQQVEFAILKASRM</sequence>
<keyword evidence="2" id="KW-0677">Repeat</keyword>
<dbReference type="AlphaFoldDB" id="A0AA86N525"/>
<evidence type="ECO:0000313" key="3">
    <source>
        <dbReference type="EMBL" id="CAI9912933.1"/>
    </source>
</evidence>
<dbReference type="Gene3D" id="3.80.10.10">
    <property type="entry name" value="Ribonuclease Inhibitor"/>
    <property type="match status" value="2"/>
</dbReference>
<evidence type="ECO:0000313" key="4">
    <source>
        <dbReference type="EMBL" id="CAL6112886.1"/>
    </source>
</evidence>
<evidence type="ECO:0000256" key="1">
    <source>
        <dbReference type="ARBA" id="ARBA00022614"/>
    </source>
</evidence>
<keyword evidence="5" id="KW-1185">Reference proteome</keyword>
<gene>
    <name evidence="3" type="ORF">HINF_LOCUS578</name>
    <name evidence="4" type="ORF">HINF_LOCUS77249</name>
</gene>
<protein>
    <submittedName>
        <fullName evidence="3">Uncharacterized protein</fullName>
    </submittedName>
</protein>
<dbReference type="InterPro" id="IPR050836">
    <property type="entry name" value="SDS22/Internalin_LRR"/>
</dbReference>
<accession>A0AA86N525</accession>